<reference evidence="2" key="1">
    <citation type="submission" date="2020-02" db="EMBL/GenBank/DDBJ databases">
        <authorList>
            <person name="Meier V. D."/>
        </authorList>
    </citation>
    <scope>NUCLEOTIDE SEQUENCE</scope>
    <source>
        <strain evidence="2">AVDCRST_MAG85</strain>
    </source>
</reference>
<gene>
    <name evidence="2" type="ORF">AVDCRST_MAG85-2976</name>
</gene>
<evidence type="ECO:0000313" key="2">
    <source>
        <dbReference type="EMBL" id="CAA9522443.1"/>
    </source>
</evidence>
<name>A0A6J4TGF3_9ACTN</name>
<sequence>MCAPRAQHRVLHDLLGLLGGAEHAAGDGKATASEGRPVPCGTR</sequence>
<accession>A0A6J4TGF3</accession>
<evidence type="ECO:0000256" key="1">
    <source>
        <dbReference type="SAM" id="MobiDB-lite"/>
    </source>
</evidence>
<protein>
    <submittedName>
        <fullName evidence="2">Uncharacterized protein</fullName>
    </submittedName>
</protein>
<dbReference type="AlphaFoldDB" id="A0A6J4TGF3"/>
<dbReference type="EMBL" id="CADCVT010000331">
    <property type="protein sequence ID" value="CAA9522443.1"/>
    <property type="molecule type" value="Genomic_DNA"/>
</dbReference>
<organism evidence="2">
    <name type="scientific">uncultured Solirubrobacteraceae bacterium</name>
    <dbReference type="NCBI Taxonomy" id="1162706"/>
    <lineage>
        <taxon>Bacteria</taxon>
        <taxon>Bacillati</taxon>
        <taxon>Actinomycetota</taxon>
        <taxon>Thermoleophilia</taxon>
        <taxon>Solirubrobacterales</taxon>
        <taxon>Solirubrobacteraceae</taxon>
        <taxon>environmental samples</taxon>
    </lineage>
</organism>
<proteinExistence type="predicted"/>
<feature type="region of interest" description="Disordered" evidence="1">
    <location>
        <begin position="23"/>
        <end position="43"/>
    </location>
</feature>